<feature type="domain" description="HTH iclR-type" evidence="4">
    <location>
        <begin position="18"/>
        <end position="79"/>
    </location>
</feature>
<dbReference type="SMART" id="SM00346">
    <property type="entry name" value="HTH_ICLR"/>
    <property type="match status" value="1"/>
</dbReference>
<dbReference type="HOGENOM" id="CLU_062618_5_0_5"/>
<dbReference type="InterPro" id="IPR011991">
    <property type="entry name" value="ArsR-like_HTH"/>
</dbReference>
<dbReference type="InterPro" id="IPR036388">
    <property type="entry name" value="WH-like_DNA-bd_sf"/>
</dbReference>
<dbReference type="PANTHER" id="PTHR30136:SF7">
    <property type="entry name" value="HTH-TYPE TRANSCRIPTIONAL REGULATOR KDGR-RELATED"/>
    <property type="match status" value="1"/>
</dbReference>
<evidence type="ECO:0000256" key="3">
    <source>
        <dbReference type="ARBA" id="ARBA00023163"/>
    </source>
</evidence>
<keyword evidence="1" id="KW-0805">Transcription regulation</keyword>
<dbReference type="Gene3D" id="1.10.10.10">
    <property type="entry name" value="Winged helix-like DNA-binding domain superfamily/Winged helix DNA-binding domain"/>
    <property type="match status" value="1"/>
</dbReference>
<dbReference type="Pfam" id="PF09339">
    <property type="entry name" value="HTH_IclR"/>
    <property type="match status" value="1"/>
</dbReference>
<dbReference type="SUPFAM" id="SSF46785">
    <property type="entry name" value="Winged helix' DNA-binding domain"/>
    <property type="match status" value="1"/>
</dbReference>
<gene>
    <name evidence="6" type="ORF">Salmuc_03142</name>
</gene>
<dbReference type="InterPro" id="IPR014757">
    <property type="entry name" value="Tscrpt_reg_IclR_C"/>
</dbReference>
<dbReference type="CDD" id="cd00090">
    <property type="entry name" value="HTH_ARSR"/>
    <property type="match status" value="1"/>
</dbReference>
<dbReference type="InterPro" id="IPR005471">
    <property type="entry name" value="Tscrpt_reg_IclR_N"/>
</dbReference>
<evidence type="ECO:0000259" key="5">
    <source>
        <dbReference type="PROSITE" id="PS51078"/>
    </source>
</evidence>
<dbReference type="GO" id="GO:0045892">
    <property type="term" value="P:negative regulation of DNA-templated transcription"/>
    <property type="evidence" value="ECO:0007669"/>
    <property type="project" value="TreeGrafter"/>
</dbReference>
<keyword evidence="7" id="KW-1185">Reference proteome</keyword>
<evidence type="ECO:0000256" key="1">
    <source>
        <dbReference type="ARBA" id="ARBA00023015"/>
    </source>
</evidence>
<dbReference type="PANTHER" id="PTHR30136">
    <property type="entry name" value="HELIX-TURN-HELIX TRANSCRIPTIONAL REGULATOR, ICLR FAMILY"/>
    <property type="match status" value="1"/>
</dbReference>
<dbReference type="STRING" id="1123237.Salmuc_03142"/>
<name>S9RCJ9_9RHOB</name>
<organism evidence="6 7">
    <name type="scientific">Salipiger mucosus DSM 16094</name>
    <dbReference type="NCBI Taxonomy" id="1123237"/>
    <lineage>
        <taxon>Bacteria</taxon>
        <taxon>Pseudomonadati</taxon>
        <taxon>Pseudomonadota</taxon>
        <taxon>Alphaproteobacteria</taxon>
        <taxon>Rhodobacterales</taxon>
        <taxon>Roseobacteraceae</taxon>
        <taxon>Salipiger</taxon>
    </lineage>
</organism>
<dbReference type="InterPro" id="IPR036390">
    <property type="entry name" value="WH_DNA-bd_sf"/>
</dbReference>
<dbReference type="SUPFAM" id="SSF55781">
    <property type="entry name" value="GAF domain-like"/>
    <property type="match status" value="1"/>
</dbReference>
<dbReference type="AlphaFoldDB" id="S9RCJ9"/>
<dbReference type="Pfam" id="PF01614">
    <property type="entry name" value="IclR_C"/>
    <property type="match status" value="1"/>
</dbReference>
<dbReference type="InterPro" id="IPR050707">
    <property type="entry name" value="HTH_MetabolicPath_Reg"/>
</dbReference>
<dbReference type="InterPro" id="IPR029016">
    <property type="entry name" value="GAF-like_dom_sf"/>
</dbReference>
<keyword evidence="3" id="KW-0804">Transcription</keyword>
<feature type="domain" description="IclR-ED" evidence="5">
    <location>
        <begin position="80"/>
        <end position="263"/>
    </location>
</feature>
<evidence type="ECO:0000313" key="7">
    <source>
        <dbReference type="Proteomes" id="UP000015347"/>
    </source>
</evidence>
<dbReference type="GO" id="GO:0003700">
    <property type="term" value="F:DNA-binding transcription factor activity"/>
    <property type="evidence" value="ECO:0007669"/>
    <property type="project" value="TreeGrafter"/>
</dbReference>
<keyword evidence="2" id="KW-0238">DNA-binding</keyword>
<proteinExistence type="predicted"/>
<sequence length="273" mass="29556">MARFIEDHMTDTTDRYRAPALDKGLDILELLAGIEGGLTQSEIAKALGRSPNEFYRMLDRLARRGYVTRVDGDRYALTLKMFGLAQFHAPTRRLASLATPLLRELSQRTRQANQLVVFDRGNAVVIAQQEAPGYWGISIRVGSHIGLFDTGSGHVLLAFSSPERRQMMVAENRDTGAPARDIPPALEARFDEIRARGYEAMPSAQTVGVTNISAPVLSADGEPLAAVTIPYLPLVDSEGAPSMDEAAAALVETTTALSEFGGCSSEGETFVSE</sequence>
<dbReference type="eggNOG" id="COG1414">
    <property type="taxonomic scope" value="Bacteria"/>
</dbReference>
<dbReference type="GO" id="GO:0003677">
    <property type="term" value="F:DNA binding"/>
    <property type="evidence" value="ECO:0007669"/>
    <property type="project" value="UniProtKB-KW"/>
</dbReference>
<dbReference type="PROSITE" id="PS51077">
    <property type="entry name" value="HTH_ICLR"/>
    <property type="match status" value="1"/>
</dbReference>
<accession>S9RCJ9</accession>
<dbReference type="Proteomes" id="UP000015347">
    <property type="component" value="Unassembled WGS sequence"/>
</dbReference>
<protein>
    <submittedName>
        <fullName evidence="6">Transcriptional regulator, IclR family</fullName>
    </submittedName>
</protein>
<dbReference type="Gene3D" id="3.30.450.40">
    <property type="match status" value="1"/>
</dbReference>
<reference evidence="7" key="1">
    <citation type="journal article" date="2014" name="Stand. Genomic Sci.">
        <title>Genome sequence of the exopolysaccharide-producing Salipiger mucosus type strain (DSM 16094(T)), a moderately halophilic member of the Roseobacter clade.</title>
        <authorList>
            <person name="Riedel T."/>
            <person name="Spring S."/>
            <person name="Fiebig A."/>
            <person name="Petersen J."/>
            <person name="Kyrpides N.C."/>
            <person name="Goker M."/>
            <person name="Klenk H.P."/>
        </authorList>
    </citation>
    <scope>NUCLEOTIDE SEQUENCE [LARGE SCALE GENOMIC DNA]</scope>
    <source>
        <strain evidence="7">DSM 16094</strain>
    </source>
</reference>
<comment type="caution">
    <text evidence="6">The sequence shown here is derived from an EMBL/GenBank/DDBJ whole genome shotgun (WGS) entry which is preliminary data.</text>
</comment>
<evidence type="ECO:0000313" key="6">
    <source>
        <dbReference type="EMBL" id="EPX75855.1"/>
    </source>
</evidence>
<evidence type="ECO:0000259" key="4">
    <source>
        <dbReference type="PROSITE" id="PS51077"/>
    </source>
</evidence>
<evidence type="ECO:0000256" key="2">
    <source>
        <dbReference type="ARBA" id="ARBA00023125"/>
    </source>
</evidence>
<dbReference type="EMBL" id="APVH01000066">
    <property type="protein sequence ID" value="EPX75855.1"/>
    <property type="molecule type" value="Genomic_DNA"/>
</dbReference>
<dbReference type="PROSITE" id="PS51078">
    <property type="entry name" value="ICLR_ED"/>
    <property type="match status" value="1"/>
</dbReference>